<dbReference type="AlphaFoldDB" id="A0A2H0KAE6"/>
<accession>A0A2H0KAE6</accession>
<dbReference type="EMBL" id="PCVG01000069">
    <property type="protein sequence ID" value="PIQ68230.1"/>
    <property type="molecule type" value="Genomic_DNA"/>
</dbReference>
<dbReference type="Gene3D" id="3.30.70.60">
    <property type="match status" value="1"/>
</dbReference>
<dbReference type="GO" id="GO:0043683">
    <property type="term" value="P:type IV pilus assembly"/>
    <property type="evidence" value="ECO:0007669"/>
    <property type="project" value="InterPro"/>
</dbReference>
<dbReference type="InterPro" id="IPR007445">
    <property type="entry name" value="PilO"/>
</dbReference>
<gene>
    <name evidence="1" type="ORF">COV91_05225</name>
</gene>
<dbReference type="Pfam" id="PF04350">
    <property type="entry name" value="PilO"/>
    <property type="match status" value="1"/>
</dbReference>
<evidence type="ECO:0000313" key="1">
    <source>
        <dbReference type="EMBL" id="PIQ68230.1"/>
    </source>
</evidence>
<dbReference type="InterPro" id="IPR014717">
    <property type="entry name" value="Transl_elong_EF1B/ribsomal_bS6"/>
</dbReference>
<proteinExistence type="predicted"/>
<organism evidence="1 2">
    <name type="scientific">Candidatus Taylorbacteria bacterium CG11_big_fil_rev_8_21_14_0_20_46_11</name>
    <dbReference type="NCBI Taxonomy" id="1975025"/>
    <lineage>
        <taxon>Bacteria</taxon>
        <taxon>Candidatus Tayloriibacteriota</taxon>
    </lineage>
</organism>
<comment type="caution">
    <text evidence="1">The sequence shown here is derived from an EMBL/GenBank/DDBJ whole genome shotgun (WGS) entry which is preliminary data.</text>
</comment>
<protein>
    <recommendedName>
        <fullName evidence="3">Pilus assembly protein PilO</fullName>
    </recommendedName>
</protein>
<dbReference type="Proteomes" id="UP000229342">
    <property type="component" value="Unassembled WGS sequence"/>
</dbReference>
<reference evidence="1 2" key="1">
    <citation type="submission" date="2017-09" db="EMBL/GenBank/DDBJ databases">
        <title>Depth-based differentiation of microbial function through sediment-hosted aquifers and enrichment of novel symbionts in the deep terrestrial subsurface.</title>
        <authorList>
            <person name="Probst A.J."/>
            <person name="Ladd B."/>
            <person name="Jarett J.K."/>
            <person name="Geller-Mcgrath D.E."/>
            <person name="Sieber C.M."/>
            <person name="Emerson J.B."/>
            <person name="Anantharaman K."/>
            <person name="Thomas B.C."/>
            <person name="Malmstrom R."/>
            <person name="Stieglmeier M."/>
            <person name="Klingl A."/>
            <person name="Woyke T."/>
            <person name="Ryan C.M."/>
            <person name="Banfield J.F."/>
        </authorList>
    </citation>
    <scope>NUCLEOTIDE SEQUENCE [LARGE SCALE GENOMIC DNA]</scope>
    <source>
        <strain evidence="1">CG11_big_fil_rev_8_21_14_0_20_46_11</strain>
    </source>
</reference>
<dbReference type="GO" id="GO:0043107">
    <property type="term" value="P:type IV pilus-dependent motility"/>
    <property type="evidence" value="ECO:0007669"/>
    <property type="project" value="InterPro"/>
</dbReference>
<evidence type="ECO:0000313" key="2">
    <source>
        <dbReference type="Proteomes" id="UP000229342"/>
    </source>
</evidence>
<evidence type="ECO:0008006" key="3">
    <source>
        <dbReference type="Google" id="ProtNLM"/>
    </source>
</evidence>
<name>A0A2H0KAE6_9BACT</name>
<sequence length="195" mass="21384">MNNLTATILIVASVGLFFGYINPTYGRVTGSTTLTDKSIKELQTTKEEYISALAKAKEVEDARQGLLTVYKSIPPEDLDNLLKLLPDHIDSVRLIIDINNIGSQYGLALQNVALAEQTTGSKVKVASSAIGPRTTNYSSVVLRFAVSGSYSNFRAFLLDLERSLRLIDIDTLSFTSKGEADSYDFSLTVSTYRLE</sequence>